<reference evidence="9" key="1">
    <citation type="journal article" date="2020" name="Stud. Mycol.">
        <title>101 Dothideomycetes genomes: a test case for predicting lifestyles and emergence of pathogens.</title>
        <authorList>
            <person name="Haridas S."/>
            <person name="Albert R."/>
            <person name="Binder M."/>
            <person name="Bloem J."/>
            <person name="Labutti K."/>
            <person name="Salamov A."/>
            <person name="Andreopoulos B."/>
            <person name="Baker S."/>
            <person name="Barry K."/>
            <person name="Bills G."/>
            <person name="Bluhm B."/>
            <person name="Cannon C."/>
            <person name="Castanera R."/>
            <person name="Culley D."/>
            <person name="Daum C."/>
            <person name="Ezra D."/>
            <person name="Gonzalez J."/>
            <person name="Henrissat B."/>
            <person name="Kuo A."/>
            <person name="Liang C."/>
            <person name="Lipzen A."/>
            <person name="Lutzoni F."/>
            <person name="Magnuson J."/>
            <person name="Mondo S."/>
            <person name="Nolan M."/>
            <person name="Ohm R."/>
            <person name="Pangilinan J."/>
            <person name="Park H.-J."/>
            <person name="Ramirez L."/>
            <person name="Alfaro M."/>
            <person name="Sun H."/>
            <person name="Tritt A."/>
            <person name="Yoshinaga Y."/>
            <person name="Zwiers L.-H."/>
            <person name="Turgeon B."/>
            <person name="Goodwin S."/>
            <person name="Spatafora J."/>
            <person name="Crous P."/>
            <person name="Grigoriev I."/>
        </authorList>
    </citation>
    <scope>NUCLEOTIDE SEQUENCE</scope>
    <source>
        <strain evidence="9">CBS 121167</strain>
    </source>
</reference>
<evidence type="ECO:0000259" key="8">
    <source>
        <dbReference type="Pfam" id="PF08652"/>
    </source>
</evidence>
<keyword evidence="7" id="KW-0378">Hydrolase</keyword>
<keyword evidence="7" id="KW-0479">Metal-binding</keyword>
<dbReference type="InterPro" id="IPR039039">
    <property type="entry name" value="RAI1-like_fam"/>
</dbReference>
<comment type="catalytic activity">
    <reaction evidence="6">
        <text>a 5'-end NAD(+)-phospho-ribonucleoside in mRNA + H2O = a 5'-end phospho-ribonucleoside in mRNA + NAD(+) + H(+)</text>
        <dbReference type="Rhea" id="RHEA:60880"/>
        <dbReference type="Rhea" id="RHEA-COMP:15692"/>
        <dbReference type="Rhea" id="RHEA-COMP:15698"/>
        <dbReference type="ChEBI" id="CHEBI:15377"/>
        <dbReference type="ChEBI" id="CHEBI:15378"/>
        <dbReference type="ChEBI" id="CHEBI:57540"/>
        <dbReference type="ChEBI" id="CHEBI:138282"/>
        <dbReference type="ChEBI" id="CHEBI:144029"/>
    </reaction>
    <physiologicalReaction direction="left-to-right" evidence="6">
        <dbReference type="Rhea" id="RHEA:60881"/>
    </physiologicalReaction>
</comment>
<comment type="function">
    <text evidence="5">Decapping enzyme for NAD-capped RNAs: specifically hydrolyzes the nicotinamide adenine dinucleotide (NAD) cap from a subset of RNAs by removing the entire NAD moiety from the 5'-end of an NAD-capped RNA. The NAD-cap is present at the 5'-end of some RNAs and snoRNAs. In contrast to the canonical 5'-end N7 methylguanosine (m7G) cap, the NAD cap promotes mRNA decay. Also acts as a non-canonical decapping enzyme that removes the entire cap structure of m7G capped or incompletely capped RNAs. Has decapping activity toward incomplete 5'-end m7G cap mRNAs such as unmethylated 5'-end-capped RNA (cap0), while it has no activity toward 2'-O-ribose methylated m7G cap (cap1). Also possesses RNA 5'-pyrophosphohydrolase activity by hydrolyzing the 5'-end triphosphate to release pyrophosphates. Stimulates exoribonuclease activity of Rat1, allowing it to degrade RNAs with stable secondary structure more effectively.</text>
</comment>
<dbReference type="Proteomes" id="UP000799438">
    <property type="component" value="Unassembled WGS sequence"/>
</dbReference>
<evidence type="ECO:0000256" key="6">
    <source>
        <dbReference type="ARBA" id="ARBA00048124"/>
    </source>
</evidence>
<dbReference type="PANTHER" id="PTHR12395:SF9">
    <property type="entry name" value="DECAPPING AND EXORIBONUCLEASE PROTEIN"/>
    <property type="match status" value="1"/>
</dbReference>
<evidence type="ECO:0000256" key="5">
    <source>
        <dbReference type="ARBA" id="ARBA00046211"/>
    </source>
</evidence>
<dbReference type="GO" id="GO:0110155">
    <property type="term" value="P:NAD-cap decapping"/>
    <property type="evidence" value="ECO:0007669"/>
    <property type="project" value="TreeGrafter"/>
</dbReference>
<dbReference type="GO" id="GO:0000166">
    <property type="term" value="F:nucleotide binding"/>
    <property type="evidence" value="ECO:0007669"/>
    <property type="project" value="UniProtKB-KW"/>
</dbReference>
<dbReference type="OrthoDB" id="5853397at2759"/>
<evidence type="ECO:0000256" key="1">
    <source>
        <dbReference type="ARBA" id="ARBA00001968"/>
    </source>
</evidence>
<evidence type="ECO:0000313" key="10">
    <source>
        <dbReference type="Proteomes" id="UP000799438"/>
    </source>
</evidence>
<feature type="domain" description="RAI1-like" evidence="8">
    <location>
        <begin position="23"/>
        <end position="379"/>
    </location>
</feature>
<dbReference type="InterPro" id="IPR013961">
    <property type="entry name" value="RAI1"/>
</dbReference>
<dbReference type="RefSeq" id="XP_033398738.1">
    <property type="nucleotide sequence ID" value="XM_033544833.1"/>
</dbReference>
<dbReference type="PANTHER" id="PTHR12395">
    <property type="entry name" value="DOM-3 RELATED"/>
    <property type="match status" value="1"/>
</dbReference>
<evidence type="ECO:0000256" key="3">
    <source>
        <dbReference type="ARBA" id="ARBA00044676"/>
    </source>
</evidence>
<dbReference type="Pfam" id="PF08652">
    <property type="entry name" value="RAI1"/>
    <property type="match status" value="1"/>
</dbReference>
<protein>
    <recommendedName>
        <fullName evidence="7">Decapping nuclease</fullName>
        <ecNumber evidence="7">3.6.1.-</ecNumber>
    </recommendedName>
</protein>
<keyword evidence="10" id="KW-1185">Reference proteome</keyword>
<evidence type="ECO:0000256" key="2">
    <source>
        <dbReference type="ARBA" id="ARBA00006562"/>
    </source>
</evidence>
<dbReference type="GO" id="GO:0005829">
    <property type="term" value="C:cytosol"/>
    <property type="evidence" value="ECO:0007669"/>
    <property type="project" value="TreeGrafter"/>
</dbReference>
<dbReference type="EMBL" id="ML995483">
    <property type="protein sequence ID" value="KAF2143026.1"/>
    <property type="molecule type" value="Genomic_DNA"/>
</dbReference>
<organism evidence="9 10">
    <name type="scientific">Aplosporella prunicola CBS 121167</name>
    <dbReference type="NCBI Taxonomy" id="1176127"/>
    <lineage>
        <taxon>Eukaryota</taxon>
        <taxon>Fungi</taxon>
        <taxon>Dikarya</taxon>
        <taxon>Ascomycota</taxon>
        <taxon>Pezizomycotina</taxon>
        <taxon>Dothideomycetes</taxon>
        <taxon>Dothideomycetes incertae sedis</taxon>
        <taxon>Botryosphaeriales</taxon>
        <taxon>Aplosporellaceae</taxon>
        <taxon>Aplosporella</taxon>
    </lineage>
</organism>
<dbReference type="AlphaFoldDB" id="A0A6A6BG32"/>
<dbReference type="EC" id="3.6.1.-" evidence="7"/>
<proteinExistence type="inferred from homology"/>
<comment type="cofactor">
    <cofactor evidence="1 7">
        <name>a divalent metal cation</name>
        <dbReference type="ChEBI" id="CHEBI:60240"/>
    </cofactor>
</comment>
<gene>
    <name evidence="9" type="ORF">K452DRAFT_326208</name>
</gene>
<evidence type="ECO:0000313" key="9">
    <source>
        <dbReference type="EMBL" id="KAF2143026.1"/>
    </source>
</evidence>
<keyword evidence="7" id="KW-0694">RNA-binding</keyword>
<comment type="catalytic activity">
    <reaction evidence="3">
        <text>a 5'-end (N(7)-methyl 5'-triphosphoguanosine)-ribonucleoside-ribonucleotide in mRNA + H2O = a (N(7)-methyl 5'-triphosphoguanosine)-nucleoside + a 5'-end phospho-ribonucleoside in mRNA + H(+)</text>
        <dbReference type="Rhea" id="RHEA:66928"/>
        <dbReference type="Rhea" id="RHEA-COMP:15692"/>
        <dbReference type="Rhea" id="RHEA-COMP:17313"/>
        <dbReference type="ChEBI" id="CHEBI:15377"/>
        <dbReference type="ChEBI" id="CHEBI:15378"/>
        <dbReference type="ChEBI" id="CHEBI:138282"/>
        <dbReference type="ChEBI" id="CHEBI:172876"/>
        <dbReference type="ChEBI" id="CHEBI:172877"/>
    </reaction>
    <physiologicalReaction direction="left-to-right" evidence="3">
        <dbReference type="Rhea" id="RHEA:66929"/>
    </physiologicalReaction>
</comment>
<dbReference type="GeneID" id="54302329"/>
<name>A0A6A6BG32_9PEZI</name>
<dbReference type="GO" id="GO:0000956">
    <property type="term" value="P:nuclear-transcribed mRNA catabolic process"/>
    <property type="evidence" value="ECO:0007669"/>
    <property type="project" value="TreeGrafter"/>
</dbReference>
<dbReference type="GO" id="GO:0005634">
    <property type="term" value="C:nucleus"/>
    <property type="evidence" value="ECO:0007669"/>
    <property type="project" value="UniProtKB-SubCell"/>
</dbReference>
<keyword evidence="7" id="KW-0540">Nuclease</keyword>
<comment type="similarity">
    <text evidence="2 7">Belongs to the DXO/Dom3Z family.</text>
</comment>
<comment type="catalytic activity">
    <reaction evidence="4">
        <text>a 5'-end triphospho-ribonucleoside in mRNA + H2O = a 5'-end phospho-ribonucleoside in mRNA + diphosphate + H(+)</text>
        <dbReference type="Rhea" id="RHEA:78683"/>
        <dbReference type="Rhea" id="RHEA-COMP:15692"/>
        <dbReference type="Rhea" id="RHEA-COMP:17164"/>
        <dbReference type="ChEBI" id="CHEBI:15377"/>
        <dbReference type="ChEBI" id="CHEBI:15378"/>
        <dbReference type="ChEBI" id="CHEBI:33019"/>
        <dbReference type="ChEBI" id="CHEBI:138282"/>
        <dbReference type="ChEBI" id="CHEBI:167618"/>
    </reaction>
    <physiologicalReaction direction="left-to-right" evidence="4">
        <dbReference type="Rhea" id="RHEA:78684"/>
    </physiologicalReaction>
</comment>
<dbReference type="GO" id="GO:0034353">
    <property type="term" value="F:mRNA 5'-diphosphatase activity"/>
    <property type="evidence" value="ECO:0007669"/>
    <property type="project" value="TreeGrafter"/>
</dbReference>
<accession>A0A6A6BG32</accession>
<sequence>MDDPVRFEVQPAYRFEGQKTKIKAPKEIAYFSYDDERKYHPDCSSLSYYYPPPIPPEGIDLSKGFEKFHQLDDSNDEHLDSLLRTIMDLEKKDGHMCEADVVTWRGMMTKIVTAPYDKFSEFEMNATKFQVINEGSGRFIEEHHIRRDEERNGLRHNGYSGNRFPPEMMSYWVAGYKFETLSVIPNIWDAVSRDTIEGRDEEVVNNYSQYCSVVRTAIGDNSLVIGGEVDAVWDEKPEDADRAINWVELKTTEIFPPNDDRALLKFERKLLRMWAQSFLLNVPRLVIGFRDSGGRLHQIKELETQRIPGIVKRKETIRRQPCPWDAFGCLKFADDVLCWLRREIGEGIWRIRKRKGEGHIELLKLTEEGPGRVLSEEFVQWRRSDEFRSMQQTAAMQ</sequence>
<dbReference type="GO" id="GO:0004518">
    <property type="term" value="F:nuclease activity"/>
    <property type="evidence" value="ECO:0007669"/>
    <property type="project" value="UniProtKB-KW"/>
</dbReference>
<evidence type="ECO:0000256" key="7">
    <source>
        <dbReference type="RuleBase" id="RU367113"/>
    </source>
</evidence>
<keyword evidence="7" id="KW-0539">Nucleus</keyword>
<comment type="subcellular location">
    <subcellularLocation>
        <location evidence="7">Nucleus</location>
    </subcellularLocation>
</comment>
<evidence type="ECO:0000256" key="4">
    <source>
        <dbReference type="ARBA" id="ARBA00044692"/>
    </source>
</evidence>
<keyword evidence="7" id="KW-0547">Nucleotide-binding</keyword>
<dbReference type="GO" id="GO:0003723">
    <property type="term" value="F:RNA binding"/>
    <property type="evidence" value="ECO:0007669"/>
    <property type="project" value="UniProtKB-KW"/>
</dbReference>
<dbReference type="GO" id="GO:0046872">
    <property type="term" value="F:metal ion binding"/>
    <property type="evidence" value="ECO:0007669"/>
    <property type="project" value="UniProtKB-KW"/>
</dbReference>